<proteinExistence type="predicted"/>
<keyword evidence="2" id="KW-1185">Reference proteome</keyword>
<comment type="caution">
    <text evidence="1">The sequence shown here is derived from an EMBL/GenBank/DDBJ whole genome shotgun (WGS) entry which is preliminary data.</text>
</comment>
<evidence type="ECO:0000313" key="1">
    <source>
        <dbReference type="EMBL" id="MDR6433750.1"/>
    </source>
</evidence>
<evidence type="ECO:0000313" key="2">
    <source>
        <dbReference type="Proteomes" id="UP001184614"/>
    </source>
</evidence>
<organism evidence="1 2">
    <name type="scientific">Brucella pseudogrignonensis</name>
    <dbReference type="NCBI Taxonomy" id="419475"/>
    <lineage>
        <taxon>Bacteria</taxon>
        <taxon>Pseudomonadati</taxon>
        <taxon>Pseudomonadota</taxon>
        <taxon>Alphaproteobacteria</taxon>
        <taxon>Hyphomicrobiales</taxon>
        <taxon>Brucellaceae</taxon>
        <taxon>Brucella/Ochrobactrum group</taxon>
        <taxon>Brucella</taxon>
    </lineage>
</organism>
<protein>
    <submittedName>
        <fullName evidence="1">Uncharacterized protein</fullName>
    </submittedName>
</protein>
<reference evidence="1 2" key="1">
    <citation type="submission" date="2023-07" db="EMBL/GenBank/DDBJ databases">
        <title>Sorghum-associated microbial communities from plants grown in Nebraska, USA.</title>
        <authorList>
            <person name="Schachtman D."/>
        </authorList>
    </citation>
    <scope>NUCLEOTIDE SEQUENCE [LARGE SCALE GENOMIC DNA]</scope>
    <source>
        <strain evidence="1 2">DS1730</strain>
    </source>
</reference>
<accession>A0ABU1MCI3</accession>
<sequence>MLYNFHIFAVLFHKFRAAIIACCARGFYNPRGTLGYDGGV</sequence>
<dbReference type="EMBL" id="JAVDQT010000007">
    <property type="protein sequence ID" value="MDR6433750.1"/>
    <property type="molecule type" value="Genomic_DNA"/>
</dbReference>
<name>A0ABU1MCI3_9HYPH</name>
<dbReference type="Proteomes" id="UP001184614">
    <property type="component" value="Unassembled WGS sequence"/>
</dbReference>
<gene>
    <name evidence="1" type="ORF">J2782_003496</name>
</gene>